<dbReference type="CDD" id="cd11640">
    <property type="entry name" value="HutP"/>
    <property type="match status" value="1"/>
</dbReference>
<evidence type="ECO:0000313" key="10">
    <source>
        <dbReference type="Proteomes" id="UP000003503"/>
    </source>
</evidence>
<evidence type="ECO:0000256" key="4">
    <source>
        <dbReference type="ARBA" id="ARBA00019377"/>
    </source>
</evidence>
<dbReference type="EMBL" id="AFBB01000014">
    <property type="protein sequence ID" value="EGF13965.1"/>
    <property type="molecule type" value="Genomic_DNA"/>
</dbReference>
<evidence type="ECO:0000256" key="3">
    <source>
        <dbReference type="ARBA" id="ARBA00011643"/>
    </source>
</evidence>
<comment type="caution">
    <text evidence="9">The sequence shown here is derived from an EMBL/GenBank/DDBJ whole genome shotgun (WGS) entry which is preliminary data.</text>
</comment>
<keyword evidence="8" id="KW-0804">Transcription</keyword>
<keyword evidence="5" id="KW-0694">RNA-binding</keyword>
<dbReference type="HOGENOM" id="CLU_1793165_0_0_9"/>
<accession>F2BX30</accession>
<protein>
    <recommendedName>
        <fullName evidence="4">Hut operon positive regulatory protein</fullName>
    </recommendedName>
</protein>
<gene>
    <name evidence="9" type="ORF">HMPREF9083_0748</name>
</gene>
<comment type="similarity">
    <text evidence="2">Belongs to the HutP family.</text>
</comment>
<dbReference type="Pfam" id="PF09021">
    <property type="entry name" value="HutP"/>
    <property type="match status" value="1"/>
</dbReference>
<dbReference type="STRING" id="888062.HMPREF9083_0748"/>
<keyword evidence="7" id="KW-0010">Activator</keyword>
<dbReference type="AlphaFoldDB" id="F2BX30"/>
<evidence type="ECO:0000313" key="9">
    <source>
        <dbReference type="EMBL" id="EGF13965.1"/>
    </source>
</evidence>
<evidence type="ECO:0000256" key="6">
    <source>
        <dbReference type="ARBA" id="ARBA00023015"/>
    </source>
</evidence>
<proteinExistence type="inferred from homology"/>
<dbReference type="eggNOG" id="ENOG502ZZGD">
    <property type="taxonomic scope" value="Bacteria"/>
</dbReference>
<keyword evidence="10" id="KW-1185">Reference proteome</keyword>
<evidence type="ECO:0000256" key="5">
    <source>
        <dbReference type="ARBA" id="ARBA00022884"/>
    </source>
</evidence>
<keyword evidence="6" id="KW-0805">Transcription regulation</keyword>
<comment type="subunit">
    <text evidence="3">Homohexamer.</text>
</comment>
<dbReference type="Proteomes" id="UP000003503">
    <property type="component" value="Unassembled WGS sequence"/>
</dbReference>
<comment type="function">
    <text evidence="1">Antiterminator that binds to cis-acting regulatory sequences on the mRNA in the presence of histidine, thereby suppressing transcription termination and activating the hut operon for histidine utilization.</text>
</comment>
<evidence type="ECO:0000256" key="8">
    <source>
        <dbReference type="ARBA" id="ARBA00023163"/>
    </source>
</evidence>
<sequence>MGPERICAETGRLALEVALTRTREDERILINKLNKNGILSVAVDFGGDFVKTIPKILESIVVGARRQHVIVEDYIEEAAVLGASRSALEQLKIKGIGCSVGGKASVVRCGENLCVAIYMQIGIINLDDMAIGLAHRAIRKGY</sequence>
<name>F2BX30_9FIRM</name>
<evidence type="ECO:0000256" key="1">
    <source>
        <dbReference type="ARBA" id="ARBA00002945"/>
    </source>
</evidence>
<evidence type="ECO:0000256" key="2">
    <source>
        <dbReference type="ARBA" id="ARBA00009992"/>
    </source>
</evidence>
<reference evidence="9 10" key="1">
    <citation type="submission" date="2011-02" db="EMBL/GenBank/DDBJ databases">
        <authorList>
            <person name="Muzny D."/>
            <person name="Qin X."/>
            <person name="Deng J."/>
            <person name="Jiang H."/>
            <person name="Liu Y."/>
            <person name="Qu J."/>
            <person name="Song X.-Z."/>
            <person name="Zhang L."/>
            <person name="Thornton R."/>
            <person name="Coyle M."/>
            <person name="Francisco L."/>
            <person name="Jackson L."/>
            <person name="Javaid M."/>
            <person name="Korchina V."/>
            <person name="Kovar C."/>
            <person name="Mata R."/>
            <person name="Mathew T."/>
            <person name="Ngo R."/>
            <person name="Nguyen L."/>
            <person name="Nguyen N."/>
            <person name="Okwuonu G."/>
            <person name="Ongeri F."/>
            <person name="Pham C."/>
            <person name="Simmons D."/>
            <person name="Wilczek-Boney K."/>
            <person name="Hale W."/>
            <person name="Jakkamsetti A."/>
            <person name="Pham P."/>
            <person name="Ruth R."/>
            <person name="San Lucas F."/>
            <person name="Warren J."/>
            <person name="Zhang J."/>
            <person name="Zhao Z."/>
            <person name="Zhou C."/>
            <person name="Zhu D."/>
            <person name="Lee S."/>
            <person name="Bess C."/>
            <person name="Blankenburg K."/>
            <person name="Forbes L."/>
            <person name="Fu Q."/>
            <person name="Gubbala S."/>
            <person name="Hirani K."/>
            <person name="Jayaseelan J.C."/>
            <person name="Lara F."/>
            <person name="Munidasa M."/>
            <person name="Palculict T."/>
            <person name="Patil S."/>
            <person name="Pu L.-L."/>
            <person name="Saada N."/>
            <person name="Tang L."/>
            <person name="Weissenberger G."/>
            <person name="Zhu Y."/>
            <person name="Hemphill L."/>
            <person name="Shang Y."/>
            <person name="Youmans B."/>
            <person name="Ayvaz T."/>
            <person name="Ross M."/>
            <person name="Santibanez J."/>
            <person name="Aqrawi P."/>
            <person name="Gross S."/>
            <person name="Joshi V."/>
            <person name="Fowler G."/>
            <person name="Nazareth L."/>
            <person name="Reid J."/>
            <person name="Worley K."/>
            <person name="Petrosino J."/>
            <person name="Highlander S."/>
            <person name="Gibbs R."/>
        </authorList>
    </citation>
    <scope>NUCLEOTIDE SEQUENCE [LARGE SCALE GENOMIC DNA]</scope>
    <source>
        <strain evidence="9 10">DSM 19965</strain>
    </source>
</reference>
<dbReference type="InterPro" id="IPR036482">
    <property type="entry name" value="Regulatory_HutP_sf"/>
</dbReference>
<dbReference type="Gene3D" id="3.40.1510.10">
    <property type="entry name" value="Hut operon regulatory protein HutP"/>
    <property type="match status" value="1"/>
</dbReference>
<dbReference type="InterPro" id="IPR015111">
    <property type="entry name" value="Regulatory_HutP"/>
</dbReference>
<organism evidence="9 10">
    <name type="scientific">Dialister micraerophilus DSM 19965</name>
    <dbReference type="NCBI Taxonomy" id="888062"/>
    <lineage>
        <taxon>Bacteria</taxon>
        <taxon>Bacillati</taxon>
        <taxon>Bacillota</taxon>
        <taxon>Negativicutes</taxon>
        <taxon>Veillonellales</taxon>
        <taxon>Veillonellaceae</taxon>
        <taxon>Dialister</taxon>
    </lineage>
</organism>
<evidence type="ECO:0000256" key="7">
    <source>
        <dbReference type="ARBA" id="ARBA00023159"/>
    </source>
</evidence>
<dbReference type="GO" id="GO:0003723">
    <property type="term" value="F:RNA binding"/>
    <property type="evidence" value="ECO:0007669"/>
    <property type="project" value="UniProtKB-KW"/>
</dbReference>